<evidence type="ECO:0000256" key="1">
    <source>
        <dbReference type="ARBA" id="ARBA00023098"/>
    </source>
</evidence>
<proteinExistence type="predicted"/>
<dbReference type="InterPro" id="IPR016035">
    <property type="entry name" value="Acyl_Trfase/lysoPLipase"/>
</dbReference>
<dbReference type="PANTHER" id="PTHR46082">
    <property type="entry name" value="ATP/GTP-BINDING PROTEIN-RELATED"/>
    <property type="match status" value="1"/>
</dbReference>
<sequence length="1216" mass="136920">MSSSSSEKGLRLLSLDSGGVRGLSMLLILKEIMHRVQDRERAPHPLKPCQYFDLIGGVGTGGLIALLLGRCGLTVDECIKIYVDLGTTVFQDVVKWGTEERLKVTNLEKEWKKIMKDILKDENARMMDHGDGDPPHCDTFVCAMSLHNLSPASPRMFYTYAAPKFPSTNCTIWEAARATIAEPTFAESIEIDVAAPLKEGYVGSSTGNSNPIHQVLEQSALLHPFRDVGCVISIGAGKAGPISLPPPRTILGTIFTRMIRPAYTLGTNLLHEMATDTDRAAEEISKRFGSAAGPYFRLTVEHGLQNIKLNEWEKLPDVTTHTQQYLRLAEADHKVHLAAQHLFRAPRLLSSLAACGLIQVKSRLSQLNLKSCPLPSKIFTGRHDILQRMTSFFDPISNKMRRVFVIHGVGGSGKTQTAYKFVDERKSWFSAILLIDAANQETCEADWMRIAQATQTETTPQAAVEWMSREEDNWMIIFNNADDPKFNLRPYIPDCIHGNIIITTRNPELKIYASSKDGECHLPMLSTSDALELFWKASHRPMSDQNVALELLERLDNHSLAIVQAGACIYTLNFSTQDYLQLYMESQQRQNELLSENPSSQQYDDYEYAVYPTFDISYTQLPAVATTLLQIFAFFHHNHISVSIFQRACQNMSSLDPSTDEEAIEVAAVVVFFCRFSSTNNLETEWSFDLLAFKKALRALTSYSLITYDQANEDYSLHTLVHKWAHLKIDDIHAKQSLAQYILGLSIEDTSNGWITEQLSLLPHLQHVLLDSFPSDLGLARKIGQVFLNTGMYHSSLEVQTEVVERGKIQYGEDHPFTLLSMSSCASSLAALGRHAEAVELRRRVWENQQEVVGEDYPSTLTSLSLLASSIFDLGRHAEAEKIQRRVFEKQPQIIGENHPHTLNNMSNLALSLSALGRHAEAAEIQRRVWEKDQEILGENHPETLTGMSHLAFSLSALGRDAEAEPMSRRLWETRKEILGENHPETITSMANFASCLWTLKRYEEAEEIQRKAWEKLKDILGEDHPHTLRVISNVAACLLSLERHTEAEEMSRTVWEKQKEILGEAHRDSLLSLNNLGSSLLALGKHAEAEEMLRKVLEKMQETMGENHPVTLKIMGNLATCISISGRTEEAAEMQRRVLEKQQEILGENHPETLSTMSNLGASLLALGRRNEAQAMLSVVWRRNREMLGPDHPVTRRSTANFFWSIFPEDETFAF</sequence>
<dbReference type="SUPFAM" id="SSF48452">
    <property type="entry name" value="TPR-like"/>
    <property type="match status" value="4"/>
</dbReference>
<dbReference type="InterPro" id="IPR053137">
    <property type="entry name" value="NLR-like"/>
</dbReference>
<dbReference type="InterPro" id="IPR011990">
    <property type="entry name" value="TPR-like_helical_dom_sf"/>
</dbReference>
<dbReference type="SUPFAM" id="SSF52540">
    <property type="entry name" value="P-loop containing nucleoside triphosphate hydrolases"/>
    <property type="match status" value="1"/>
</dbReference>
<dbReference type="STRING" id="1314776.A0A166D2H5"/>
<protein>
    <recommendedName>
        <fullName evidence="3">PNPLA domain-containing protein</fullName>
    </recommendedName>
</protein>
<evidence type="ECO:0000256" key="2">
    <source>
        <dbReference type="PROSITE-ProRule" id="PRU01161"/>
    </source>
</evidence>
<dbReference type="Pfam" id="PF13424">
    <property type="entry name" value="TPR_12"/>
    <property type="match status" value="3"/>
</dbReference>
<gene>
    <name evidence="4" type="ORF">SISSUDRAFT_1062274</name>
</gene>
<dbReference type="PROSITE" id="PS51635">
    <property type="entry name" value="PNPLA"/>
    <property type="match status" value="1"/>
</dbReference>
<dbReference type="GO" id="GO:0046486">
    <property type="term" value="P:glycerolipid metabolic process"/>
    <property type="evidence" value="ECO:0007669"/>
    <property type="project" value="UniProtKB-ARBA"/>
</dbReference>
<dbReference type="InterPro" id="IPR027417">
    <property type="entry name" value="P-loop_NTPase"/>
</dbReference>
<dbReference type="Pfam" id="PF13374">
    <property type="entry name" value="TPR_10"/>
    <property type="match status" value="2"/>
</dbReference>
<dbReference type="SUPFAM" id="SSF52151">
    <property type="entry name" value="FabD/lysophospholipase-like"/>
    <property type="match status" value="1"/>
</dbReference>
<evidence type="ECO:0000259" key="3">
    <source>
        <dbReference type="PROSITE" id="PS51635"/>
    </source>
</evidence>
<reference evidence="4 5" key="1">
    <citation type="journal article" date="2016" name="Mol. Biol. Evol.">
        <title>Comparative Genomics of Early-Diverging Mushroom-Forming Fungi Provides Insights into the Origins of Lignocellulose Decay Capabilities.</title>
        <authorList>
            <person name="Nagy L.G."/>
            <person name="Riley R."/>
            <person name="Tritt A."/>
            <person name="Adam C."/>
            <person name="Daum C."/>
            <person name="Floudas D."/>
            <person name="Sun H."/>
            <person name="Yadav J.S."/>
            <person name="Pangilinan J."/>
            <person name="Larsson K.H."/>
            <person name="Matsuura K."/>
            <person name="Barry K."/>
            <person name="Labutti K."/>
            <person name="Kuo R."/>
            <person name="Ohm R.A."/>
            <person name="Bhattacharya S.S."/>
            <person name="Shirouzu T."/>
            <person name="Yoshinaga Y."/>
            <person name="Martin F.M."/>
            <person name="Grigoriev I.V."/>
            <person name="Hibbett D.S."/>
        </authorList>
    </citation>
    <scope>NUCLEOTIDE SEQUENCE [LARGE SCALE GENOMIC DNA]</scope>
    <source>
        <strain evidence="4 5">HHB10207 ss-3</strain>
    </source>
</reference>
<dbReference type="Gene3D" id="3.40.50.300">
    <property type="entry name" value="P-loop containing nucleotide triphosphate hydrolases"/>
    <property type="match status" value="1"/>
</dbReference>
<evidence type="ECO:0000313" key="5">
    <source>
        <dbReference type="Proteomes" id="UP000076798"/>
    </source>
</evidence>
<dbReference type="Gene3D" id="1.25.40.10">
    <property type="entry name" value="Tetratricopeptide repeat domain"/>
    <property type="match status" value="3"/>
</dbReference>
<comment type="caution">
    <text evidence="2">Lacks conserved residue(s) required for the propagation of feature annotation.</text>
</comment>
<name>A0A166D2H5_9AGAM</name>
<dbReference type="EMBL" id="KV428070">
    <property type="protein sequence ID" value="KZT38064.1"/>
    <property type="molecule type" value="Genomic_DNA"/>
</dbReference>
<organism evidence="4 5">
    <name type="scientific">Sistotremastrum suecicum HHB10207 ss-3</name>
    <dbReference type="NCBI Taxonomy" id="1314776"/>
    <lineage>
        <taxon>Eukaryota</taxon>
        <taxon>Fungi</taxon>
        <taxon>Dikarya</taxon>
        <taxon>Basidiomycota</taxon>
        <taxon>Agaricomycotina</taxon>
        <taxon>Agaricomycetes</taxon>
        <taxon>Sistotremastrales</taxon>
        <taxon>Sistotremastraceae</taxon>
        <taxon>Sistotremastrum</taxon>
    </lineage>
</organism>
<evidence type="ECO:0000313" key="4">
    <source>
        <dbReference type="EMBL" id="KZT38064.1"/>
    </source>
</evidence>
<dbReference type="PANTHER" id="PTHR46082:SF6">
    <property type="entry name" value="AAA+ ATPASE DOMAIN-CONTAINING PROTEIN-RELATED"/>
    <property type="match status" value="1"/>
</dbReference>
<dbReference type="Pfam" id="PF01734">
    <property type="entry name" value="Patatin"/>
    <property type="match status" value="1"/>
</dbReference>
<accession>A0A166D2H5</accession>
<dbReference type="Gene3D" id="3.40.1090.10">
    <property type="entry name" value="Cytosolic phospholipase A2 catalytic domain"/>
    <property type="match status" value="1"/>
</dbReference>
<dbReference type="OrthoDB" id="10260758at2759"/>
<dbReference type="InterPro" id="IPR002641">
    <property type="entry name" value="PNPLA_dom"/>
</dbReference>
<dbReference type="AlphaFoldDB" id="A0A166D2H5"/>
<dbReference type="Proteomes" id="UP000076798">
    <property type="component" value="Unassembled WGS sequence"/>
</dbReference>
<keyword evidence="5" id="KW-1185">Reference proteome</keyword>
<feature type="domain" description="PNPLA" evidence="3">
    <location>
        <begin position="13"/>
        <end position="216"/>
    </location>
</feature>
<keyword evidence="1" id="KW-0443">Lipid metabolism</keyword>